<comment type="caution">
    <text evidence="3">The sequence shown here is derived from an EMBL/GenBank/DDBJ whole genome shotgun (WGS) entry which is preliminary data.</text>
</comment>
<dbReference type="Gene3D" id="3.40.50.620">
    <property type="entry name" value="HUPs"/>
    <property type="match status" value="1"/>
</dbReference>
<accession>A0A175VSN2</accession>
<dbReference type="AlphaFoldDB" id="A0A175VSN2"/>
<dbReference type="VEuPathDB" id="FungiDB:MMYC01_209487"/>
<evidence type="ECO:0000313" key="5">
    <source>
        <dbReference type="Proteomes" id="UP000078237"/>
    </source>
</evidence>
<dbReference type="PANTHER" id="PTHR47815">
    <property type="entry name" value="UNIVERSAL STRESS PROTEIN A FAMILY PROTEIN C25B2.10"/>
    <property type="match status" value="1"/>
</dbReference>
<reference evidence="3 5" key="3">
    <citation type="submission" date="2016-01" db="EMBL/GenBank/DDBJ databases">
        <title>Madurella mycetomatis genome sequencing.</title>
        <authorList>
            <person name="Van De Sande W."/>
        </authorList>
    </citation>
    <scope>NUCLEOTIDE SEQUENCE [LARGE SCALE GENOMIC DNA]</scope>
    <source>
        <strain evidence="5">mm55</strain>
        <strain evidence="3">Mm55</strain>
    </source>
</reference>
<feature type="compositionally biased region" description="Polar residues" evidence="1">
    <location>
        <begin position="27"/>
        <end position="44"/>
    </location>
</feature>
<evidence type="ECO:0000259" key="2">
    <source>
        <dbReference type="Pfam" id="PF00582"/>
    </source>
</evidence>
<feature type="compositionally biased region" description="Basic and acidic residues" evidence="1">
    <location>
        <begin position="470"/>
        <end position="482"/>
    </location>
</feature>
<feature type="compositionally biased region" description="Basic and acidic residues" evidence="1">
    <location>
        <begin position="93"/>
        <end position="106"/>
    </location>
</feature>
<feature type="compositionally biased region" description="Basic and acidic residues" evidence="1">
    <location>
        <begin position="1"/>
        <end position="10"/>
    </location>
</feature>
<sequence>MAETKAEDVARLTSSPPLAKSPDSDVSPRTQAPSVTADYFSSGSDARRETKTLPVLVSKYISGQRLNGRAPPLMAASTDASTTTLASISEECPADHSRHSSNDNSERPCAASRKSSTASVTFRPPRNPSLPQGNPRKTDNRRLRDSSPSPSPVPVPRFQQHVGFDNLPIGEATKNNPSSFTLQARHRGYQSSRRSRTFMIGVDEHAYSDYALVWLLNNMVDDGDEVICVRVVESPFRPGEKNYQEEAKRLLQAIQAKNELNKAISIVLEYSVGKLHDTFQQLLGIYNPSMLVVGTKGRSLGGIQGLVNTRNSFSKYCLQYSPIPVVVVRPDDKRQKKKEKRSHDPSRQSYAAMLAYNDGKHEADSEASSVYEFERSISADEEAHRVAAAIGLPARFDPTIKPYNARSTQPRRRSPSAGQSPPPGTTSSSPPPTTPPAESGDEESGDDEDEFEIEAIAGSQALPGKGKQTGLDEQKERLHAMEVGEAAALLKSGKPGSLEDDDDDDDGSSQERSADCGSKP</sequence>
<feature type="compositionally biased region" description="Acidic residues" evidence="1">
    <location>
        <begin position="439"/>
        <end position="453"/>
    </location>
</feature>
<feature type="region of interest" description="Disordered" evidence="1">
    <location>
        <begin position="1"/>
        <end position="188"/>
    </location>
</feature>
<dbReference type="InterPro" id="IPR014729">
    <property type="entry name" value="Rossmann-like_a/b/a_fold"/>
</dbReference>
<feature type="region of interest" description="Disordered" evidence="1">
    <location>
        <begin position="329"/>
        <end position="350"/>
    </location>
</feature>
<name>A0A175VSN2_9PEZI</name>
<feature type="region of interest" description="Disordered" evidence="1">
    <location>
        <begin position="397"/>
        <end position="520"/>
    </location>
</feature>
<dbReference type="EMBL" id="LCTW02000377">
    <property type="protein sequence ID" value="KXX74189.1"/>
    <property type="molecule type" value="Genomic_DNA"/>
</dbReference>
<evidence type="ECO:0000256" key="1">
    <source>
        <dbReference type="SAM" id="MobiDB-lite"/>
    </source>
</evidence>
<proteinExistence type="predicted"/>
<dbReference type="Proteomes" id="UP000078237">
    <property type="component" value="Unassembled WGS sequence"/>
</dbReference>
<evidence type="ECO:0000313" key="4">
    <source>
        <dbReference type="EMBL" id="KXX75794.1"/>
    </source>
</evidence>
<dbReference type="PANTHER" id="PTHR47815:SF1">
    <property type="entry name" value="UNIVERSAL STRESS PROTEIN A FAMILY PROTEIN C25B2.10"/>
    <property type="match status" value="1"/>
</dbReference>
<dbReference type="Pfam" id="PF00582">
    <property type="entry name" value="Usp"/>
    <property type="match status" value="1"/>
</dbReference>
<protein>
    <recommendedName>
        <fullName evidence="2">UspA domain-containing protein</fullName>
    </recommendedName>
</protein>
<evidence type="ECO:0000313" key="3">
    <source>
        <dbReference type="EMBL" id="KXX74189.1"/>
    </source>
</evidence>
<feature type="compositionally biased region" description="Basic and acidic residues" evidence="1">
    <location>
        <begin position="136"/>
        <end position="145"/>
    </location>
</feature>
<gene>
    <name evidence="4" type="ORF">MMYC01_207784</name>
    <name evidence="3" type="ORF">MMYC01_209487</name>
</gene>
<dbReference type="STRING" id="100816.A0A175VSN2"/>
<feature type="compositionally biased region" description="Pro residues" evidence="1">
    <location>
        <begin position="420"/>
        <end position="435"/>
    </location>
</feature>
<dbReference type="SUPFAM" id="SSF52402">
    <property type="entry name" value="Adenine nucleotide alpha hydrolases-like"/>
    <property type="match status" value="1"/>
</dbReference>
<feature type="compositionally biased region" description="Acidic residues" evidence="1">
    <location>
        <begin position="498"/>
        <end position="508"/>
    </location>
</feature>
<dbReference type="EMBL" id="LCTW02000248">
    <property type="protein sequence ID" value="KXX75794.1"/>
    <property type="molecule type" value="Genomic_DNA"/>
</dbReference>
<feature type="compositionally biased region" description="Polar residues" evidence="1">
    <location>
        <begin position="173"/>
        <end position="182"/>
    </location>
</feature>
<dbReference type="CDD" id="cd23659">
    <property type="entry name" value="USP_At3g01520-like"/>
    <property type="match status" value="1"/>
</dbReference>
<feature type="compositionally biased region" description="Low complexity" evidence="1">
    <location>
        <begin position="75"/>
        <end position="89"/>
    </location>
</feature>
<reference evidence="5" key="2">
    <citation type="submission" date="2015-06" db="EMBL/GenBank/DDBJ databases">
        <authorList>
            <person name="van de Sande W.W.J."/>
        </authorList>
    </citation>
    <scope>NUCLEOTIDE SEQUENCE [LARGE SCALE GENOMIC DNA]</scope>
    <source>
        <strain evidence="5">mm55</strain>
    </source>
</reference>
<organism evidence="3 5">
    <name type="scientific">Madurella mycetomatis</name>
    <dbReference type="NCBI Taxonomy" id="100816"/>
    <lineage>
        <taxon>Eukaryota</taxon>
        <taxon>Fungi</taxon>
        <taxon>Dikarya</taxon>
        <taxon>Ascomycota</taxon>
        <taxon>Pezizomycotina</taxon>
        <taxon>Sordariomycetes</taxon>
        <taxon>Sordariomycetidae</taxon>
        <taxon>Sordariales</taxon>
        <taxon>Sordariales incertae sedis</taxon>
        <taxon>Madurella</taxon>
    </lineage>
</organism>
<feature type="domain" description="UspA" evidence="2">
    <location>
        <begin position="196"/>
        <end position="329"/>
    </location>
</feature>
<dbReference type="VEuPathDB" id="FungiDB:MMYC01_207784"/>
<keyword evidence="5" id="KW-1185">Reference proteome</keyword>
<dbReference type="InterPro" id="IPR006016">
    <property type="entry name" value="UspA"/>
</dbReference>
<reference evidence="3" key="1">
    <citation type="submission" date="2015-06" db="EMBL/GenBank/DDBJ databases">
        <authorList>
            <person name="Hoefler B.C."/>
            <person name="Straight P.D."/>
        </authorList>
    </citation>
    <scope>NUCLEOTIDE SEQUENCE [LARGE SCALE GENOMIC DNA]</scope>
    <source>
        <strain evidence="3">Mm55</strain>
    </source>
</reference>
<dbReference type="OrthoDB" id="843225at2759"/>